<evidence type="ECO:0000256" key="4">
    <source>
        <dbReference type="ARBA" id="ARBA00022679"/>
    </source>
</evidence>
<evidence type="ECO:0000256" key="1">
    <source>
        <dbReference type="ARBA" id="ARBA00004651"/>
    </source>
</evidence>
<evidence type="ECO:0000256" key="6">
    <source>
        <dbReference type="ARBA" id="ARBA00022989"/>
    </source>
</evidence>
<dbReference type="PIRSF" id="PIRSF016636">
    <property type="entry name" value="AlgI_DltB"/>
    <property type="match status" value="1"/>
</dbReference>
<keyword evidence="5 10" id="KW-0812">Transmembrane</keyword>
<dbReference type="InterPro" id="IPR028362">
    <property type="entry name" value="AlgI"/>
</dbReference>
<dbReference type="RefSeq" id="WP_205457809.1">
    <property type="nucleotide sequence ID" value="NZ_JAFHKK010000002.1"/>
</dbReference>
<keyword evidence="8 9" id="KW-0012">Acyltransferase</keyword>
<feature type="transmembrane region" description="Helical" evidence="10">
    <location>
        <begin position="6"/>
        <end position="23"/>
    </location>
</feature>
<dbReference type="PANTHER" id="PTHR13285">
    <property type="entry name" value="ACYLTRANSFERASE"/>
    <property type="match status" value="1"/>
</dbReference>
<keyword evidence="7 9" id="KW-0472">Membrane</keyword>
<comment type="similarity">
    <text evidence="2 9">Belongs to the membrane-bound acyltransferase family.</text>
</comment>
<evidence type="ECO:0000313" key="11">
    <source>
        <dbReference type="EMBL" id="MBN2963366.1"/>
    </source>
</evidence>
<evidence type="ECO:0000256" key="9">
    <source>
        <dbReference type="PIRNR" id="PIRNR016636"/>
    </source>
</evidence>
<feature type="transmembrane region" description="Helical" evidence="10">
    <location>
        <begin position="190"/>
        <end position="215"/>
    </location>
</feature>
<organism evidence="11 12">
    <name type="scientific">Sulfurospirillum tamanense</name>
    <dbReference type="NCBI Taxonomy" id="2813362"/>
    <lineage>
        <taxon>Bacteria</taxon>
        <taxon>Pseudomonadati</taxon>
        <taxon>Campylobacterota</taxon>
        <taxon>Epsilonproteobacteria</taxon>
        <taxon>Campylobacterales</taxon>
        <taxon>Sulfurospirillaceae</taxon>
        <taxon>Sulfurospirillum</taxon>
    </lineage>
</organism>
<feature type="transmembrane region" description="Helical" evidence="10">
    <location>
        <begin position="149"/>
        <end position="169"/>
    </location>
</feature>
<feature type="transmembrane region" description="Helical" evidence="10">
    <location>
        <begin position="426"/>
        <end position="442"/>
    </location>
</feature>
<keyword evidence="6 10" id="KW-1133">Transmembrane helix</keyword>
<keyword evidence="4 9" id="KW-0808">Transferase</keyword>
<feature type="transmembrane region" description="Helical" evidence="10">
    <location>
        <begin position="386"/>
        <end position="406"/>
    </location>
</feature>
<dbReference type="EMBL" id="JAFHKK010000002">
    <property type="protein sequence ID" value="MBN2963366.1"/>
    <property type="molecule type" value="Genomic_DNA"/>
</dbReference>
<gene>
    <name evidence="11" type="ORF">JWV37_01105</name>
</gene>
<dbReference type="PANTHER" id="PTHR13285:SF23">
    <property type="entry name" value="TEICHOIC ACID D-ALANYLTRANSFERASE"/>
    <property type="match status" value="1"/>
</dbReference>
<dbReference type="InterPro" id="IPR004299">
    <property type="entry name" value="MBOAT_fam"/>
</dbReference>
<feature type="transmembrane region" description="Helical" evidence="10">
    <location>
        <begin position="313"/>
        <end position="333"/>
    </location>
</feature>
<reference evidence="11" key="1">
    <citation type="submission" date="2021-02" db="EMBL/GenBank/DDBJ databases">
        <title>Sulfurospirillum tamanensis sp. nov.</title>
        <authorList>
            <person name="Frolova A."/>
            <person name="Merkel A."/>
            <person name="Slobodkin A."/>
        </authorList>
    </citation>
    <scope>NUCLEOTIDE SEQUENCE</scope>
    <source>
        <strain evidence="11">T05b</strain>
    </source>
</reference>
<evidence type="ECO:0000313" key="12">
    <source>
        <dbReference type="Proteomes" id="UP000703590"/>
    </source>
</evidence>
<comment type="caution">
    <text evidence="11">The sequence shown here is derived from an EMBL/GenBank/DDBJ whole genome shotgun (WGS) entry which is preliminary data.</text>
</comment>
<protein>
    <submittedName>
        <fullName evidence="11">MBOAT family protein</fullName>
    </submittedName>
</protein>
<dbReference type="InterPro" id="IPR024194">
    <property type="entry name" value="Ac/AlaTfrase_AlgI/DltB"/>
</dbReference>
<dbReference type="InterPro" id="IPR051085">
    <property type="entry name" value="MB_O-acyltransferase"/>
</dbReference>
<evidence type="ECO:0000256" key="8">
    <source>
        <dbReference type="ARBA" id="ARBA00023315"/>
    </source>
</evidence>
<feature type="transmembrane region" description="Helical" evidence="10">
    <location>
        <begin position="116"/>
        <end position="137"/>
    </location>
</feature>
<keyword evidence="12" id="KW-1185">Reference proteome</keyword>
<reference evidence="11" key="2">
    <citation type="submission" date="2021-02" db="EMBL/GenBank/DDBJ databases">
        <authorList>
            <person name="Merkel A.Y."/>
        </authorList>
    </citation>
    <scope>NUCLEOTIDE SEQUENCE</scope>
    <source>
        <strain evidence="11">T05b</strain>
    </source>
</reference>
<feature type="transmembrane region" description="Helical" evidence="10">
    <location>
        <begin position="77"/>
        <end position="95"/>
    </location>
</feature>
<accession>A0ABS2WP32</accession>
<dbReference type="Pfam" id="PF03062">
    <property type="entry name" value="MBOAT"/>
    <property type="match status" value="1"/>
</dbReference>
<dbReference type="Proteomes" id="UP000703590">
    <property type="component" value="Unassembled WGS sequence"/>
</dbReference>
<feature type="transmembrane region" description="Helical" evidence="10">
    <location>
        <begin position="35"/>
        <end position="65"/>
    </location>
</feature>
<evidence type="ECO:0000256" key="10">
    <source>
        <dbReference type="SAM" id="Phobius"/>
    </source>
</evidence>
<evidence type="ECO:0000256" key="3">
    <source>
        <dbReference type="ARBA" id="ARBA00022475"/>
    </source>
</evidence>
<evidence type="ECO:0000256" key="2">
    <source>
        <dbReference type="ARBA" id="ARBA00010323"/>
    </source>
</evidence>
<name>A0ABS2WP32_9BACT</name>
<feature type="transmembrane region" description="Helical" evidence="10">
    <location>
        <begin position="454"/>
        <end position="474"/>
    </location>
</feature>
<evidence type="ECO:0000256" key="5">
    <source>
        <dbReference type="ARBA" id="ARBA00022692"/>
    </source>
</evidence>
<feature type="transmembrane region" description="Helical" evidence="10">
    <location>
        <begin position="353"/>
        <end position="374"/>
    </location>
</feature>
<dbReference type="PIRSF" id="PIRSF500217">
    <property type="entry name" value="AlgI"/>
    <property type="match status" value="1"/>
</dbReference>
<sequence length="484" mass="55352">MLFNSYAFIFIFLPISFGIYFYLNHLRLTTAAKGSLVFASLFFYSWWNVLYLPLLLGSMLFNFIIGKSLSEAKRVRPKILLIIGIVGNLALLGYFKYADFFIANVNVLLGEDALPMLNLALPLAISFFTFQQIAYLVDSYKGETNEYDFLNYAVFVTFFPQLIAGPIVHHKEMMPQFASRWNKVKNYRNIALGLFIFSMGLFKKVVIADTFAVWATNGFDKAEVLTFFEAWATSLSYTFQLYFDFSGYTDMAIGAALLFNIKLPINFNSPYKALNIQDFWRRWHITLSRFLRDYVYIPLGGSRTGSFRTHANLFATFLLGGLWHGAGWTFIIWGALHGLAMVLHRIWSKLGIVLWKPLAWLVTFMFINMTWVFFRATSFEDAWKVLKGMSGASGVVLPNVLANRLSFLKNHGVEFGGFVENIQGDFSIPFWILGALVLVLGFKNTNEKLVAFNFNLWSAIFVALTFSFGILSLTKVSEFLYFNF</sequence>
<keyword evidence="3 9" id="KW-1003">Cell membrane</keyword>
<comment type="subcellular location">
    <subcellularLocation>
        <location evidence="1">Cell membrane</location>
        <topology evidence="1">Multi-pass membrane protein</topology>
    </subcellularLocation>
</comment>
<evidence type="ECO:0000256" key="7">
    <source>
        <dbReference type="ARBA" id="ARBA00023136"/>
    </source>
</evidence>
<proteinExistence type="inferred from homology"/>